<keyword evidence="13" id="KW-1185">Reference proteome</keyword>
<feature type="transmembrane region" description="Helical" evidence="9">
    <location>
        <begin position="73"/>
        <end position="93"/>
    </location>
</feature>
<comment type="caution">
    <text evidence="12">The sequence shown here is derived from an EMBL/GenBank/DDBJ whole genome shotgun (WGS) entry which is preliminary data.</text>
</comment>
<dbReference type="SUPFAM" id="SSF52540">
    <property type="entry name" value="P-loop containing nucleoside triphosphate hydrolases"/>
    <property type="match status" value="2"/>
</dbReference>
<dbReference type="InterPro" id="IPR003593">
    <property type="entry name" value="AAA+_ATPase"/>
</dbReference>
<feature type="transmembrane region" description="Helical" evidence="9">
    <location>
        <begin position="957"/>
        <end position="980"/>
    </location>
</feature>
<feature type="transmembrane region" description="Helical" evidence="9">
    <location>
        <begin position="33"/>
        <end position="53"/>
    </location>
</feature>
<dbReference type="Pfam" id="PF00005">
    <property type="entry name" value="ABC_tran"/>
    <property type="match status" value="2"/>
</dbReference>
<feature type="transmembrane region" description="Helical" evidence="9">
    <location>
        <begin position="130"/>
        <end position="151"/>
    </location>
</feature>
<feature type="transmembrane region" description="Helical" evidence="9">
    <location>
        <begin position="1171"/>
        <end position="1193"/>
    </location>
</feature>
<dbReference type="SUPFAM" id="SSF90123">
    <property type="entry name" value="ABC transporter transmembrane region"/>
    <property type="match status" value="2"/>
</dbReference>
<dbReference type="Gene3D" id="3.40.50.300">
    <property type="entry name" value="P-loop containing nucleotide triphosphate hydrolases"/>
    <property type="match status" value="2"/>
</dbReference>
<feature type="transmembrane region" description="Helical" evidence="9">
    <location>
        <begin position="312"/>
        <end position="332"/>
    </location>
</feature>
<feature type="domain" description="ABC transmembrane type-1" evidence="11">
    <location>
        <begin position="276"/>
        <end position="553"/>
    </location>
</feature>
<protein>
    <submittedName>
        <fullName evidence="12">Multidrug resistance protein MDR</fullName>
    </submittedName>
</protein>
<keyword evidence="3 9" id="KW-0812">Transmembrane</keyword>
<dbReference type="InterPro" id="IPR003439">
    <property type="entry name" value="ABC_transporter-like_ATP-bd"/>
</dbReference>
<dbReference type="PANTHER" id="PTHR24223">
    <property type="entry name" value="ATP-BINDING CASSETTE SUB-FAMILY C"/>
    <property type="match status" value="1"/>
</dbReference>
<evidence type="ECO:0000256" key="2">
    <source>
        <dbReference type="ARBA" id="ARBA00022448"/>
    </source>
</evidence>
<evidence type="ECO:0000256" key="4">
    <source>
        <dbReference type="ARBA" id="ARBA00022741"/>
    </source>
</evidence>
<dbReference type="Pfam" id="PF24357">
    <property type="entry name" value="TMD0_ABC"/>
    <property type="match status" value="1"/>
</dbReference>
<dbReference type="PANTHER" id="PTHR24223:SF399">
    <property type="entry name" value="ABC TRANSPORTER ATNG"/>
    <property type="match status" value="1"/>
</dbReference>
<dbReference type="PROSITE" id="PS50893">
    <property type="entry name" value="ABC_TRANSPORTER_2"/>
    <property type="match status" value="2"/>
</dbReference>
<dbReference type="Pfam" id="PF00664">
    <property type="entry name" value="ABC_membrane"/>
    <property type="match status" value="1"/>
</dbReference>
<evidence type="ECO:0000256" key="9">
    <source>
        <dbReference type="SAM" id="Phobius"/>
    </source>
</evidence>
<dbReference type="InterPro" id="IPR036640">
    <property type="entry name" value="ABC1_TM_sf"/>
</dbReference>
<evidence type="ECO:0000256" key="3">
    <source>
        <dbReference type="ARBA" id="ARBA00022692"/>
    </source>
</evidence>
<feature type="domain" description="ABC transporter" evidence="10">
    <location>
        <begin position="1235"/>
        <end position="1468"/>
    </location>
</feature>
<dbReference type="SMART" id="SM00382">
    <property type="entry name" value="AAA"/>
    <property type="match status" value="2"/>
</dbReference>
<keyword evidence="6 9" id="KW-1133">Transmembrane helix</keyword>
<evidence type="ECO:0000313" key="13">
    <source>
        <dbReference type="Proteomes" id="UP001628179"/>
    </source>
</evidence>
<dbReference type="CDD" id="cd03244">
    <property type="entry name" value="ABCC_MRP_domain2"/>
    <property type="match status" value="1"/>
</dbReference>
<evidence type="ECO:0000256" key="7">
    <source>
        <dbReference type="ARBA" id="ARBA00023136"/>
    </source>
</evidence>
<organism evidence="12 13">
    <name type="scientific">Madurella fahalii</name>
    <dbReference type="NCBI Taxonomy" id="1157608"/>
    <lineage>
        <taxon>Eukaryota</taxon>
        <taxon>Fungi</taxon>
        <taxon>Dikarya</taxon>
        <taxon>Ascomycota</taxon>
        <taxon>Pezizomycotina</taxon>
        <taxon>Sordariomycetes</taxon>
        <taxon>Sordariomycetidae</taxon>
        <taxon>Sordariales</taxon>
        <taxon>Sordariales incertae sedis</taxon>
        <taxon>Madurella</taxon>
    </lineage>
</organism>
<dbReference type="EMBL" id="BAAFSV010000001">
    <property type="protein sequence ID" value="GAB1311376.1"/>
    <property type="molecule type" value="Genomic_DNA"/>
</dbReference>
<feature type="transmembrane region" description="Helical" evidence="9">
    <location>
        <begin position="1140"/>
        <end position="1159"/>
    </location>
</feature>
<proteinExistence type="predicted"/>
<evidence type="ECO:0000256" key="8">
    <source>
        <dbReference type="SAM" id="MobiDB-lite"/>
    </source>
</evidence>
<evidence type="ECO:0000259" key="10">
    <source>
        <dbReference type="PROSITE" id="PS50893"/>
    </source>
</evidence>
<reference evidence="12 13" key="1">
    <citation type="submission" date="2024-09" db="EMBL/GenBank/DDBJ databases">
        <title>Itraconazole resistance in Madurella fahalii resulting from another homologue of gene encoding cytochrome P450 14-alpha sterol demethylase (CYP51).</title>
        <authorList>
            <person name="Yoshioka I."/>
            <person name="Fahal A.H."/>
            <person name="Kaneko S."/>
            <person name="Yaguchi T."/>
        </authorList>
    </citation>
    <scope>NUCLEOTIDE SEQUENCE [LARGE SCALE GENOMIC DNA]</scope>
    <source>
        <strain evidence="12 13">IFM 68171</strain>
    </source>
</reference>
<keyword evidence="7 9" id="KW-0472">Membrane</keyword>
<dbReference type="CDD" id="cd03250">
    <property type="entry name" value="ABCC_MRP_domain1"/>
    <property type="match status" value="1"/>
</dbReference>
<dbReference type="PROSITE" id="PS50929">
    <property type="entry name" value="ABC_TM1F"/>
    <property type="match status" value="2"/>
</dbReference>
<feature type="domain" description="ABC transporter" evidence="10">
    <location>
        <begin position="631"/>
        <end position="859"/>
    </location>
</feature>
<dbReference type="InterPro" id="IPR027417">
    <property type="entry name" value="P-loop_NTPase"/>
</dbReference>
<name>A0ABQ0G0U9_9PEZI</name>
<feature type="transmembrane region" description="Helical" evidence="9">
    <location>
        <begin position="487"/>
        <end position="512"/>
    </location>
</feature>
<dbReference type="InterPro" id="IPR017871">
    <property type="entry name" value="ABC_transporter-like_CS"/>
</dbReference>
<evidence type="ECO:0000256" key="1">
    <source>
        <dbReference type="ARBA" id="ARBA00004141"/>
    </source>
</evidence>
<evidence type="ECO:0000256" key="5">
    <source>
        <dbReference type="ARBA" id="ARBA00022840"/>
    </source>
</evidence>
<feature type="transmembrane region" description="Helical" evidence="9">
    <location>
        <begin position="408"/>
        <end position="432"/>
    </location>
</feature>
<dbReference type="InterPro" id="IPR050173">
    <property type="entry name" value="ABC_transporter_C-like"/>
</dbReference>
<feature type="transmembrane region" description="Helical" evidence="9">
    <location>
        <begin position="157"/>
        <end position="177"/>
    </location>
</feature>
<keyword evidence="5" id="KW-0067">ATP-binding</keyword>
<dbReference type="Gene3D" id="1.20.1560.10">
    <property type="entry name" value="ABC transporter type 1, transmembrane domain"/>
    <property type="match status" value="2"/>
</dbReference>
<evidence type="ECO:0000259" key="11">
    <source>
        <dbReference type="PROSITE" id="PS50929"/>
    </source>
</evidence>
<feature type="transmembrane region" description="Helical" evidence="9">
    <location>
        <begin position="99"/>
        <end position="118"/>
    </location>
</feature>
<dbReference type="RefSeq" id="XP_070913109.1">
    <property type="nucleotide sequence ID" value="XM_071057008.1"/>
</dbReference>
<feature type="domain" description="ABC transmembrane type-1" evidence="11">
    <location>
        <begin position="919"/>
        <end position="1198"/>
    </location>
</feature>
<gene>
    <name evidence="12" type="ORF">MFIFM68171_01586</name>
</gene>
<accession>A0ABQ0G0U9</accession>
<feature type="transmembrane region" description="Helical" evidence="9">
    <location>
        <begin position="1056"/>
        <end position="1075"/>
    </location>
</feature>
<keyword evidence="2" id="KW-0813">Transport</keyword>
<dbReference type="CDD" id="cd18580">
    <property type="entry name" value="ABC_6TM_ABCC_D2"/>
    <property type="match status" value="1"/>
</dbReference>
<evidence type="ECO:0000256" key="6">
    <source>
        <dbReference type="ARBA" id="ARBA00022989"/>
    </source>
</evidence>
<dbReference type="GeneID" id="98172331"/>
<feature type="region of interest" description="Disordered" evidence="8">
    <location>
        <begin position="1473"/>
        <end position="1512"/>
    </location>
</feature>
<keyword evidence="4" id="KW-0547">Nucleotide-binding</keyword>
<sequence length="1512" mass="165628">MSSKCPIEVEIGFGPVADCYDGFDFTLLFEDSILTIIPAGLVLLFLPFLVGWLRDGERKVVTTWHHVAKLIGWIALSVVSLVLLVFTTLSITPKTRTSIAANAIVFVLVISLTFLSHWHHVRSIRPSGLLVLYLSLTLVFDIARCRTLWAVESAETVATVLSVAIGIKAVLLIVEAVEKRGSLLPKFQDLPPEATAGELNLWFSWWLNPLLLRGFKKQLSMESLFDVDPGLKSGGREVSLIEPWKQCRWKQWRQSLLAVCMLHNRVLIAKAVLPRLIQIGFTFAQPFLLERTIQYIEGEGHADRPAVGRGLIAAYVMVYIGIAVSTALARHWTFQMVARMQAGLVDLVYSHTLDILPTAVEEADAVTLMSADVERITTGLHTFHELWANIIEVAVAIRLLQWKLGLGVLGPSVVVIACTGLAVWVATGAAAAQKAWMDQIQSRVAATAGMLGVMKAVKMTGLTDRLGRKIGDLREDEIKASSVFRFVLVKLVTLSFISQAMNPVAAFGVYVLCQRLGGYEIMDTAKVLTSLALLQLLLAPMALLIKALTGFMAAVGCSQRIRDYLCTEVHVDARGHQASSGLESPNLPQIQPQSRQSISDSKSAMYCVSSELPLLAWNLSEKEEETQAAIVEFRHVSAGWKEGAPSVLNDITFQIPRGKLTMIVGPVGCGKSTLLYTLLGETRITGGSIKSGFHEAAFCSQSAWITNTTVQQNIVGGLELDQKWYSTVMEACALNYDMIQLPQGDQTLVGSNGIGLSGGQQMRIALARAVYSRKRTMVMDDVLSGLDATTEKAVFSSLFGRQGLLNQSGVTVVLATNAAHRLPEAEYIIALGHDGTVVEKGTFDQLSKSQGGYIHSLEVQERQDHEAAREAVSSLAPGTTTRGATKVAIPRVDEADAHAGDLSAYAYYIRCFGWVRWGIFAIITAVVSVALVFSQVWAQWWATYNTQHPNDRIGYYWGIYAFLGGMAVVSLAAACLFFVISLGPRVARTLHTRLLNTVLNAPMSLFYTTDKGSITNRFSQDLQLIDMELPVSLIETAMILLIMVARTLLMAVTSTYLGIALPFCFLAVYLLQAFYLRTSRTLRLLDIEAKSPLFTHFLETLSGVVTIRAYGWKDEYTGRNIDQINMSQKPFYAFLSVQRWLGLVLDLVVAGIAVILAVICVEARGQVNKELIGLALVNIVGFGGGLKELITYWTQLETSVGAVSRVRSFVTNVESEHRPSETASVPPDWPARGGIEYDDVTASYNEDGADPVLKGISFRVEPGQRVGICGRTGSGKSSLVAALFRMLELSGGRIRVDGVDIATIPRQEVRSRLIALPQDACLLPGTVRFNVDPLGENSDEAVADALRQVGLWDVLVARPGGLDAPMQSDAVSHGQRQLLCLARAAIRRSTVLVLDEATAVVDVETDAMVQRIVRKRFRTHTIIAVAHRLDTIMDFDRVAVIDAGRLAEWGEPAKLLEGDTLFRKLYRDMKGLKEDKETEGKGEDGKEEEEAAENQSGTMVEVADEEGQTHEE</sequence>
<evidence type="ECO:0000313" key="12">
    <source>
        <dbReference type="EMBL" id="GAB1311376.1"/>
    </source>
</evidence>
<comment type="subcellular location">
    <subcellularLocation>
        <location evidence="1">Membrane</location>
        <topology evidence="1">Multi-pass membrane protein</topology>
    </subcellularLocation>
</comment>
<dbReference type="InterPro" id="IPR056227">
    <property type="entry name" value="TMD0_ABC"/>
</dbReference>
<dbReference type="InterPro" id="IPR044726">
    <property type="entry name" value="ABCC_6TM_D2"/>
</dbReference>
<feature type="compositionally biased region" description="Basic and acidic residues" evidence="8">
    <location>
        <begin position="1473"/>
        <end position="1484"/>
    </location>
</feature>
<feature type="transmembrane region" description="Helical" evidence="9">
    <location>
        <begin position="917"/>
        <end position="937"/>
    </location>
</feature>
<dbReference type="Proteomes" id="UP001628179">
    <property type="component" value="Unassembled WGS sequence"/>
</dbReference>
<dbReference type="InterPro" id="IPR011527">
    <property type="entry name" value="ABC1_TM_dom"/>
</dbReference>
<feature type="transmembrane region" description="Helical" evidence="9">
    <location>
        <begin position="532"/>
        <end position="555"/>
    </location>
</feature>
<dbReference type="PROSITE" id="PS00211">
    <property type="entry name" value="ABC_TRANSPORTER_1"/>
    <property type="match status" value="2"/>
</dbReference>